<evidence type="ECO:0000256" key="3">
    <source>
        <dbReference type="ARBA" id="ARBA00022448"/>
    </source>
</evidence>
<dbReference type="PROSITE" id="PS50983">
    <property type="entry name" value="FE_B12_PBP"/>
    <property type="match status" value="1"/>
</dbReference>
<dbReference type="InterPro" id="IPR002491">
    <property type="entry name" value="ABC_transptr_periplasmic_BD"/>
</dbReference>
<dbReference type="EMBL" id="PGFS01000001">
    <property type="protein sequence ID" value="MDH4572824.1"/>
    <property type="molecule type" value="Genomic_DNA"/>
</dbReference>
<evidence type="ECO:0000313" key="9">
    <source>
        <dbReference type="Proteomes" id="UP001162135"/>
    </source>
</evidence>
<evidence type="ECO:0000256" key="4">
    <source>
        <dbReference type="ARBA" id="ARBA00022496"/>
    </source>
</evidence>
<protein>
    <submittedName>
        <fullName evidence="8">Achromobactin-binding protein</fullName>
    </submittedName>
</protein>
<proteinExistence type="inferred from homology"/>
<evidence type="ECO:0000256" key="5">
    <source>
        <dbReference type="ARBA" id="ARBA00022729"/>
    </source>
</evidence>
<evidence type="ECO:0000256" key="1">
    <source>
        <dbReference type="ARBA" id="ARBA00004196"/>
    </source>
</evidence>
<comment type="caution">
    <text evidence="8">The sequence shown here is derived from an EMBL/GenBank/DDBJ whole genome shotgun (WGS) entry which is preliminary data.</text>
</comment>
<keyword evidence="4" id="KW-0408">Iron</keyword>
<dbReference type="PANTHER" id="PTHR30532">
    <property type="entry name" value="IRON III DICITRATE-BINDING PERIPLASMIC PROTEIN"/>
    <property type="match status" value="1"/>
</dbReference>
<gene>
    <name evidence="8" type="ORF">CUR86_10405</name>
</gene>
<dbReference type="Proteomes" id="UP001162135">
    <property type="component" value="Unassembled WGS sequence"/>
</dbReference>
<sequence length="303" mass="33411">MTRRELLVMALALGVAPGVAFAAGDKRDASAPRIVTLFQGATDTAVALGVLPVGVVESWLDKPIYPYLRSALSGATLVGLETQPSLEDIALLGPDLIVASRFRHQRIEPLLSQLAPVVMFDEIYRYRETLTVMGEALSRQANAAALSTRLTRRLSRLRRRLREHFGARWPVTVSLLDIRANEVRSYLAESFGGSVLAALGFRWNDVQRDLSGVSLKLSGVEGLPALDADVFFVMRHGRGAAVAEHYRRLRAHLLWQRMAAPRQGEVWEIDAIDWSLSGGILGVFAMLDDIDAWLTGAERRGRT</sequence>
<name>A0ABT6I560_9GAMM</name>
<dbReference type="InterPro" id="IPR051313">
    <property type="entry name" value="Bact_iron-sidero_bind"/>
</dbReference>
<dbReference type="Gene3D" id="3.40.50.1980">
    <property type="entry name" value="Nitrogenase molybdenum iron protein domain"/>
    <property type="match status" value="2"/>
</dbReference>
<comment type="similarity">
    <text evidence="2">Belongs to the bacterial solute-binding protein 8 family.</text>
</comment>
<keyword evidence="4" id="KW-0410">Iron transport</keyword>
<evidence type="ECO:0000313" key="8">
    <source>
        <dbReference type="EMBL" id="MDH4572824.1"/>
    </source>
</evidence>
<feature type="signal peptide" evidence="6">
    <location>
        <begin position="1"/>
        <end position="22"/>
    </location>
</feature>
<reference evidence="8" key="1">
    <citation type="journal article" date="2015" name="Antonie Van Leeuwenhoek">
        <title>Comparative 16S rRNA signatures and multilocus sequence analysis for the genus Salinicola and description of Salinicola acroporae sp. nov., isolated from coral Acropora digitifera.</title>
        <authorList>
            <person name="Lepcha R.T."/>
            <person name="Poddar A."/>
            <person name="Schumann P."/>
            <person name="Das S.K."/>
        </authorList>
    </citation>
    <scope>NUCLEOTIDE SEQUENCE</scope>
    <source>
        <strain evidence="8">S4-41</strain>
    </source>
</reference>
<organism evidence="8 9">
    <name type="scientific">Salinicola acroporae</name>
    <dbReference type="NCBI Taxonomy" id="1541440"/>
    <lineage>
        <taxon>Bacteria</taxon>
        <taxon>Pseudomonadati</taxon>
        <taxon>Pseudomonadota</taxon>
        <taxon>Gammaproteobacteria</taxon>
        <taxon>Oceanospirillales</taxon>
        <taxon>Halomonadaceae</taxon>
        <taxon>Salinicola</taxon>
    </lineage>
</organism>
<feature type="chain" id="PRO_5046233487" evidence="6">
    <location>
        <begin position="23"/>
        <end position="303"/>
    </location>
</feature>
<dbReference type="CDD" id="cd01146">
    <property type="entry name" value="FhuD"/>
    <property type="match status" value="1"/>
</dbReference>
<comment type="subcellular location">
    <subcellularLocation>
        <location evidence="1">Cell envelope</location>
    </subcellularLocation>
</comment>
<reference evidence="8" key="2">
    <citation type="submission" date="2017-11" db="EMBL/GenBank/DDBJ databases">
        <authorList>
            <person name="Das S.K."/>
        </authorList>
    </citation>
    <scope>NUCLEOTIDE SEQUENCE</scope>
    <source>
        <strain evidence="8">S4-41</strain>
    </source>
</reference>
<dbReference type="SUPFAM" id="SSF53807">
    <property type="entry name" value="Helical backbone' metal receptor"/>
    <property type="match status" value="1"/>
</dbReference>
<dbReference type="Pfam" id="PF01497">
    <property type="entry name" value="Peripla_BP_2"/>
    <property type="match status" value="1"/>
</dbReference>
<feature type="domain" description="Fe/B12 periplasmic-binding" evidence="7">
    <location>
        <begin position="33"/>
        <end position="298"/>
    </location>
</feature>
<evidence type="ECO:0000256" key="6">
    <source>
        <dbReference type="SAM" id="SignalP"/>
    </source>
</evidence>
<evidence type="ECO:0000256" key="2">
    <source>
        <dbReference type="ARBA" id="ARBA00008814"/>
    </source>
</evidence>
<evidence type="ECO:0000259" key="7">
    <source>
        <dbReference type="PROSITE" id="PS50983"/>
    </source>
</evidence>
<dbReference type="PANTHER" id="PTHR30532:SF21">
    <property type="entry name" value="SIDEROPHORE-BINDING LIPOPROTEIN YFIY-RELATED"/>
    <property type="match status" value="1"/>
</dbReference>
<accession>A0ABT6I560</accession>
<keyword evidence="3" id="KW-0813">Transport</keyword>
<keyword evidence="5 6" id="KW-0732">Signal</keyword>
<keyword evidence="9" id="KW-1185">Reference proteome</keyword>
<keyword evidence="4" id="KW-0406">Ion transport</keyword>